<evidence type="ECO:0000313" key="1">
    <source>
        <dbReference type="EMBL" id="ASU83538.1"/>
    </source>
</evidence>
<sequence length="115" mass="12698">MTNLMTLLRMLLGPAYRPQQPIETATPHDIRLLLDQLPELADDVRGSLVNGEATDWRPDAAARLVSDAAALRDTASAIAEAVQVVLRREAEMAPLLEEIRAMEDLRDLPEAGEDR</sequence>
<dbReference type="RefSeq" id="WP_017616859.1">
    <property type="nucleotide sequence ID" value="NZ_ANBG01000027.1"/>
</dbReference>
<dbReference type="Proteomes" id="UP000215005">
    <property type="component" value="Chromosome"/>
</dbReference>
<dbReference type="EMBL" id="CP022753">
    <property type="protein sequence ID" value="ASU83538.1"/>
    <property type="molecule type" value="Genomic_DNA"/>
</dbReference>
<keyword evidence="2" id="KW-1185">Reference proteome</keyword>
<reference evidence="1 2" key="1">
    <citation type="submission" date="2017-08" db="EMBL/GenBank/DDBJ databases">
        <title>The complete genome sequence of Nocardiopsis gilva YIM 90087.</title>
        <authorList>
            <person name="Yin M."/>
            <person name="Tang S."/>
        </authorList>
    </citation>
    <scope>NUCLEOTIDE SEQUENCE [LARGE SCALE GENOMIC DNA]</scope>
    <source>
        <strain evidence="1 2">YIM 90087</strain>
    </source>
</reference>
<dbReference type="AlphaFoldDB" id="A0A223S610"/>
<organism evidence="1 2">
    <name type="scientific">Nocardiopsis gilva YIM 90087</name>
    <dbReference type="NCBI Taxonomy" id="1235441"/>
    <lineage>
        <taxon>Bacteria</taxon>
        <taxon>Bacillati</taxon>
        <taxon>Actinomycetota</taxon>
        <taxon>Actinomycetes</taxon>
        <taxon>Streptosporangiales</taxon>
        <taxon>Nocardiopsidaceae</taxon>
        <taxon>Nocardiopsis</taxon>
    </lineage>
</organism>
<name>A0A223S610_9ACTN</name>
<accession>A0A223S610</accession>
<protein>
    <submittedName>
        <fullName evidence="1">Uncharacterized protein</fullName>
    </submittedName>
</protein>
<proteinExistence type="predicted"/>
<dbReference type="KEGG" id="ngv:CDO52_12740"/>
<evidence type="ECO:0000313" key="2">
    <source>
        <dbReference type="Proteomes" id="UP000215005"/>
    </source>
</evidence>
<gene>
    <name evidence="1" type="ORF">CDO52_12740</name>
</gene>